<dbReference type="Pfam" id="PF00665">
    <property type="entry name" value="rve"/>
    <property type="match status" value="1"/>
</dbReference>
<dbReference type="VEuPathDB" id="FungiDB:LCOR_11888.1"/>
<dbReference type="InterPro" id="IPR036397">
    <property type="entry name" value="RNaseH_sf"/>
</dbReference>
<accession>A0A068SID4</accession>
<proteinExistence type="predicted"/>
<gene>
    <name evidence="2" type="ORF">LCOR_11888.1</name>
</gene>
<dbReference type="InterPro" id="IPR012337">
    <property type="entry name" value="RNaseH-like_sf"/>
</dbReference>
<dbReference type="OrthoDB" id="2281046at2759"/>
<dbReference type="InterPro" id="IPR041588">
    <property type="entry name" value="Integrase_H2C2"/>
</dbReference>
<keyword evidence="3" id="KW-1185">Reference proteome</keyword>
<dbReference type="SUPFAM" id="SSF53098">
    <property type="entry name" value="Ribonuclease H-like"/>
    <property type="match status" value="1"/>
</dbReference>
<sequence length="201" mass="22773">MDTAKWVVSQDDAESELITRAAEISDSMEPPEEEKHDILEKAHLFGHFGAEAIVKAIRNNGLYWPKIKEQAVELVKSCKECQKYNIAQNGYSPLRPIRAYVPGDHWAIDLAGPLTTSKRGNNYLLVLIDICTRFCILRPIADKQSHTIVQTLVQVFCDFGLPRILQSDNGTEFINDLMSRLLAYISRIRTILNCTRTTLNP</sequence>
<dbReference type="Gene3D" id="3.30.420.10">
    <property type="entry name" value="Ribonuclease H-like superfamily/Ribonuclease H"/>
    <property type="match status" value="1"/>
</dbReference>
<dbReference type="GO" id="GO:0015074">
    <property type="term" value="P:DNA integration"/>
    <property type="evidence" value="ECO:0007669"/>
    <property type="project" value="InterPro"/>
</dbReference>
<dbReference type="PANTHER" id="PTHR37984:SF5">
    <property type="entry name" value="PROTEIN NYNRIN-LIKE"/>
    <property type="match status" value="1"/>
</dbReference>
<evidence type="ECO:0000313" key="2">
    <source>
        <dbReference type="EMBL" id="CDH61111.1"/>
    </source>
</evidence>
<dbReference type="PROSITE" id="PS50994">
    <property type="entry name" value="INTEGRASE"/>
    <property type="match status" value="1"/>
</dbReference>
<dbReference type="InterPro" id="IPR050951">
    <property type="entry name" value="Retrovirus_Pol_polyprotein"/>
</dbReference>
<comment type="caution">
    <text evidence="2">The sequence shown here is derived from an EMBL/GenBank/DDBJ whole genome shotgun (WGS) entry which is preliminary data.</text>
</comment>
<dbReference type="AlphaFoldDB" id="A0A068SID4"/>
<dbReference type="Gene3D" id="1.10.340.70">
    <property type="match status" value="1"/>
</dbReference>
<dbReference type="GO" id="GO:0005634">
    <property type="term" value="C:nucleus"/>
    <property type="evidence" value="ECO:0007669"/>
    <property type="project" value="UniProtKB-ARBA"/>
</dbReference>
<dbReference type="Proteomes" id="UP000027586">
    <property type="component" value="Unassembled WGS sequence"/>
</dbReference>
<protein>
    <recommendedName>
        <fullName evidence="1">Integrase catalytic domain-containing protein</fullName>
    </recommendedName>
</protein>
<organism evidence="2 3">
    <name type="scientific">Lichtheimia corymbifera JMRC:FSU:9682</name>
    <dbReference type="NCBI Taxonomy" id="1263082"/>
    <lineage>
        <taxon>Eukaryota</taxon>
        <taxon>Fungi</taxon>
        <taxon>Fungi incertae sedis</taxon>
        <taxon>Mucoromycota</taxon>
        <taxon>Mucoromycotina</taxon>
        <taxon>Mucoromycetes</taxon>
        <taxon>Mucorales</taxon>
        <taxon>Lichtheimiaceae</taxon>
        <taxon>Lichtheimia</taxon>
    </lineage>
</organism>
<dbReference type="EMBL" id="CBTN010000135">
    <property type="protein sequence ID" value="CDH61111.1"/>
    <property type="molecule type" value="Genomic_DNA"/>
</dbReference>
<dbReference type="Pfam" id="PF17921">
    <property type="entry name" value="Integrase_H2C2"/>
    <property type="match status" value="1"/>
</dbReference>
<evidence type="ECO:0000313" key="3">
    <source>
        <dbReference type="Proteomes" id="UP000027586"/>
    </source>
</evidence>
<dbReference type="STRING" id="1263082.A0A068SID4"/>
<dbReference type="GO" id="GO:0003676">
    <property type="term" value="F:nucleic acid binding"/>
    <property type="evidence" value="ECO:0007669"/>
    <property type="project" value="InterPro"/>
</dbReference>
<feature type="domain" description="Integrase catalytic" evidence="1">
    <location>
        <begin position="98"/>
        <end position="201"/>
    </location>
</feature>
<name>A0A068SID4_9FUNG</name>
<evidence type="ECO:0000259" key="1">
    <source>
        <dbReference type="PROSITE" id="PS50994"/>
    </source>
</evidence>
<reference evidence="2" key="1">
    <citation type="submission" date="2013-08" db="EMBL/GenBank/DDBJ databases">
        <title>Gene expansion shapes genome architecture in the human pathogen Lichtheimia corymbifera: an evolutionary genomics analysis in the ancient terrestrial Mucorales (Mucoromycotina).</title>
        <authorList>
            <person name="Schwartze V.U."/>
            <person name="Winter S."/>
            <person name="Shelest E."/>
            <person name="Marcet-Houben M."/>
            <person name="Horn F."/>
            <person name="Wehner S."/>
            <person name="Hoffmann K."/>
            <person name="Riege K."/>
            <person name="Sammeth M."/>
            <person name="Nowrousian M."/>
            <person name="Valiante V."/>
            <person name="Linde J."/>
            <person name="Jacobsen I.D."/>
            <person name="Marz M."/>
            <person name="Brakhage A.A."/>
            <person name="Gabaldon T."/>
            <person name="Bocker S."/>
            <person name="Voigt K."/>
        </authorList>
    </citation>
    <scope>NUCLEOTIDE SEQUENCE [LARGE SCALE GENOMIC DNA]</scope>
    <source>
        <strain evidence="2">FSU 9682</strain>
    </source>
</reference>
<dbReference type="PANTHER" id="PTHR37984">
    <property type="entry name" value="PROTEIN CBG26694"/>
    <property type="match status" value="1"/>
</dbReference>
<dbReference type="InterPro" id="IPR001584">
    <property type="entry name" value="Integrase_cat-core"/>
</dbReference>